<feature type="coiled-coil region" evidence="1">
    <location>
        <begin position="219"/>
        <end position="289"/>
    </location>
</feature>
<evidence type="ECO:0000256" key="1">
    <source>
        <dbReference type="SAM" id="Coils"/>
    </source>
</evidence>
<gene>
    <name evidence="2" type="ORF">ACAT0790_LOCUS12401</name>
</gene>
<organism evidence="2">
    <name type="scientific">Alexandrium catenella</name>
    <name type="common">Red tide dinoflagellate</name>
    <name type="synonym">Gonyaulax catenella</name>
    <dbReference type="NCBI Taxonomy" id="2925"/>
    <lineage>
        <taxon>Eukaryota</taxon>
        <taxon>Sar</taxon>
        <taxon>Alveolata</taxon>
        <taxon>Dinophyceae</taxon>
        <taxon>Gonyaulacales</taxon>
        <taxon>Pyrocystaceae</taxon>
        <taxon>Alexandrium</taxon>
    </lineage>
</organism>
<sequence>MRVLGVTQQDLEKKELADYNGMEARFELFENKRRMLIGQVGDMATRSPGEHGNADEGVHVNRNSAFMEKVLEVERINMERMAVRAKKDVQKIVVEELETKLILHNASKKMEASDLRLKALKKERNDKLLAIKKDAQKRADKNAEVRARHTRHMEEDAAKMIEKLGEAKTRADNKIAEVEQGWEENRIKGREKQAEIAKRTTRLEQQQLRYRERQYDGIVAKHEAKVMKLEETIAARQSQSEAIMQRHEDSLDRVREHWADKERRTQEKYDQIQQRHEAAKEKREAELAKQAKEFSMRNTKERNGFTNRYERIQKELARAPPSRRLEQMSASGDGPFVRSLSESQISALRMRDHHTDLVSMNRERLRRAHHLAQEQQLEKIDSMRERVGFMLKSKASADHRRTFTLKNCAIEKFHLTNEVDKVKCSPADKMVKLVQEMDPEPEADKRIREIMGQLGLEKLLGPTEAEPEKAQ</sequence>
<dbReference type="AlphaFoldDB" id="A0A7S1PYQ3"/>
<name>A0A7S1PYQ3_ALECA</name>
<proteinExistence type="predicted"/>
<evidence type="ECO:0000313" key="2">
    <source>
        <dbReference type="EMBL" id="CAD9110978.1"/>
    </source>
</evidence>
<keyword evidence="1" id="KW-0175">Coiled coil</keyword>
<dbReference type="EMBL" id="HBGE01020570">
    <property type="protein sequence ID" value="CAD9110978.1"/>
    <property type="molecule type" value="Transcribed_RNA"/>
</dbReference>
<protein>
    <submittedName>
        <fullName evidence="2">Uncharacterized protein</fullName>
    </submittedName>
</protein>
<accession>A0A7S1PYQ3</accession>
<reference evidence="2" key="1">
    <citation type="submission" date="2021-01" db="EMBL/GenBank/DDBJ databases">
        <authorList>
            <person name="Corre E."/>
            <person name="Pelletier E."/>
            <person name="Niang G."/>
            <person name="Scheremetjew M."/>
            <person name="Finn R."/>
            <person name="Kale V."/>
            <person name="Holt S."/>
            <person name="Cochrane G."/>
            <person name="Meng A."/>
            <person name="Brown T."/>
            <person name="Cohen L."/>
        </authorList>
    </citation>
    <scope>NUCLEOTIDE SEQUENCE</scope>
    <source>
        <strain evidence="2">OF101</strain>
    </source>
</reference>